<dbReference type="InterPro" id="IPR001322">
    <property type="entry name" value="Lamin_tail_dom"/>
</dbReference>
<dbReference type="EMBL" id="SPAZ01000062">
    <property type="protein sequence ID" value="TQE37355.1"/>
    <property type="molecule type" value="Genomic_DNA"/>
</dbReference>
<dbReference type="GeneID" id="301702235"/>
<gene>
    <name evidence="1" type="ORF">Sipo8835_07895</name>
</gene>
<dbReference type="Proteomes" id="UP000318720">
    <property type="component" value="Unassembled WGS sequence"/>
</dbReference>
<dbReference type="RefSeq" id="WP_009327437.1">
    <property type="nucleotide sequence ID" value="NZ_CP182305.1"/>
</dbReference>
<dbReference type="Pfam" id="PF10042">
    <property type="entry name" value="DUF2278"/>
    <property type="match status" value="1"/>
</dbReference>
<proteinExistence type="predicted"/>
<protein>
    <submittedName>
        <fullName evidence="1">DUF2278 family protein</fullName>
    </submittedName>
</protein>
<dbReference type="SUPFAM" id="SSF74853">
    <property type="entry name" value="Lamin A/C globular tail domain"/>
    <property type="match status" value="1"/>
</dbReference>
<accession>A0A540NYY9</accession>
<evidence type="ECO:0000313" key="1">
    <source>
        <dbReference type="EMBL" id="TQE37355.1"/>
    </source>
</evidence>
<dbReference type="InterPro" id="IPR036415">
    <property type="entry name" value="Lamin_tail_dom_sf"/>
</dbReference>
<dbReference type="AlphaFoldDB" id="A0A540NYY9"/>
<organism evidence="1 2">
    <name type="scientific">Streptomyces ipomoeae</name>
    <dbReference type="NCBI Taxonomy" id="103232"/>
    <lineage>
        <taxon>Bacteria</taxon>
        <taxon>Bacillati</taxon>
        <taxon>Actinomycetota</taxon>
        <taxon>Actinomycetes</taxon>
        <taxon>Kitasatosporales</taxon>
        <taxon>Streptomycetaceae</taxon>
        <taxon>Streptomyces</taxon>
    </lineage>
</organism>
<comment type="caution">
    <text evidence="1">The sequence shown here is derived from an EMBL/GenBank/DDBJ whole genome shotgun (WGS) entry which is preliminary data.</text>
</comment>
<sequence length="335" mass="36271">MPLKAYGVLIARVVDTRREGADDTPHYQIHVADDHGTQYRVAVNVKSQESPSELMYLVEEDFRHPVTARLAGLVSGWNTLPSGPGGPNLDFVRGNLFEPSRMRTLPPHLEGPDNDLADVLDHYVQRAVADPTARLYAFGERWGPEAGVKDKVFGFRPGNGVHDIHMNQGNSAKFRKDDGVWQDGGLLIHFPEQQRWVAVFLAFQSQKWKTDDVTGHALPGDSPRPEPGSRPVRIVAALVNPRGGAPEQESVTLLNASPDPVDLTGWRVVDRLGHGGPVPPGPLAPGATLLVPLTDGAQLGNHGGEITLLSADGTQAHGVSYTAEEAAREGWTVVF</sequence>
<dbReference type="PROSITE" id="PS51841">
    <property type="entry name" value="LTD"/>
    <property type="match status" value="1"/>
</dbReference>
<evidence type="ECO:0000313" key="2">
    <source>
        <dbReference type="Proteomes" id="UP000318720"/>
    </source>
</evidence>
<dbReference type="InterPro" id="IPR019268">
    <property type="entry name" value="DUF2278"/>
</dbReference>
<name>A0A540NYY9_9ACTN</name>
<reference evidence="1 2" key="1">
    <citation type="submission" date="2019-03" db="EMBL/GenBank/DDBJ databases">
        <title>Comparative genomic analyses of the sweetpotato soil rot pathogen, Streptomyces ipomoeae.</title>
        <authorList>
            <person name="Ruschel Soares N."/>
            <person name="Badger J.H."/>
            <person name="Huguet-Tapia J.C."/>
            <person name="Clark C.A."/>
            <person name="Pettis G.S."/>
        </authorList>
    </citation>
    <scope>NUCLEOTIDE SEQUENCE [LARGE SCALE GENOMIC DNA]</scope>
    <source>
        <strain evidence="1 2">88-35</strain>
    </source>
</reference>